<evidence type="ECO:0000256" key="1">
    <source>
        <dbReference type="SAM" id="SignalP"/>
    </source>
</evidence>
<protein>
    <submittedName>
        <fullName evidence="2">Uncharacterized protein</fullName>
    </submittedName>
</protein>
<comment type="caution">
    <text evidence="2">The sequence shown here is derived from an EMBL/GenBank/DDBJ whole genome shotgun (WGS) entry which is preliminary data.</text>
</comment>
<dbReference type="EMBL" id="JAAGWQ010000090">
    <property type="protein sequence ID" value="KAF5668652.1"/>
    <property type="molecule type" value="Genomic_DNA"/>
</dbReference>
<proteinExistence type="predicted"/>
<evidence type="ECO:0000313" key="3">
    <source>
        <dbReference type="Proteomes" id="UP000567885"/>
    </source>
</evidence>
<organism evidence="2 3">
    <name type="scientific">Fusarium heterosporum</name>
    <dbReference type="NCBI Taxonomy" id="42747"/>
    <lineage>
        <taxon>Eukaryota</taxon>
        <taxon>Fungi</taxon>
        <taxon>Dikarya</taxon>
        <taxon>Ascomycota</taxon>
        <taxon>Pezizomycotina</taxon>
        <taxon>Sordariomycetes</taxon>
        <taxon>Hypocreomycetidae</taxon>
        <taxon>Hypocreales</taxon>
        <taxon>Nectriaceae</taxon>
        <taxon>Fusarium</taxon>
        <taxon>Fusarium heterosporum species complex</taxon>
    </lineage>
</organism>
<evidence type="ECO:0000313" key="2">
    <source>
        <dbReference type="EMBL" id="KAF5668652.1"/>
    </source>
</evidence>
<dbReference type="Proteomes" id="UP000567885">
    <property type="component" value="Unassembled WGS sequence"/>
</dbReference>
<keyword evidence="1" id="KW-0732">Signal</keyword>
<reference evidence="2 3" key="1">
    <citation type="submission" date="2020-05" db="EMBL/GenBank/DDBJ databases">
        <title>Identification and distribution of gene clusters putatively required for synthesis of sphingolipid metabolism inhibitors in phylogenetically diverse species of the filamentous fungus Fusarium.</title>
        <authorList>
            <person name="Kim H.-S."/>
            <person name="Busman M."/>
            <person name="Brown D.W."/>
            <person name="Divon H."/>
            <person name="Uhlig S."/>
            <person name="Proctor R.H."/>
        </authorList>
    </citation>
    <scope>NUCLEOTIDE SEQUENCE [LARGE SCALE GENOMIC DNA]</scope>
    <source>
        <strain evidence="2 3">NRRL 20693</strain>
    </source>
</reference>
<name>A0A8H5TFK0_FUSHE</name>
<gene>
    <name evidence="2" type="ORF">FHETE_5203</name>
</gene>
<sequence length="318" mass="34269">MLFSLITLALTATATAKTHIVWEHAKSSTKTSLSVYNDHTLLARTCSSVISSASNSIDFSDVDVNGFGNFTIGNSKYLVHSKVEFSGGPICTNKYNHEATVVECSGVEWTPGSNVKIEDDCHEKDDAIHSLDFMNSKRSIRGSEVMPAAVQKREASPGPDCNIVTRTSMIGDGNPHQNYYLKQLSQIQRCGAADSCTVGYGTTWSITVGWTANAAAAGWISGGFAVSQSWGDSSSYSCGGRRGDEICIWYNTAHTAYTVHNMFRDTCSVGNGWEPNSGSFVMFSPNNQNRGGGFYCVVGTCRAQGDAYWDYNGRAGGP</sequence>
<feature type="chain" id="PRO_5034316546" evidence="1">
    <location>
        <begin position="17"/>
        <end position="318"/>
    </location>
</feature>
<dbReference type="AlphaFoldDB" id="A0A8H5TFK0"/>
<keyword evidence="3" id="KW-1185">Reference proteome</keyword>
<dbReference type="OrthoDB" id="3641682at2759"/>
<feature type="signal peptide" evidence="1">
    <location>
        <begin position="1"/>
        <end position="16"/>
    </location>
</feature>
<accession>A0A8H5TFK0</accession>